<dbReference type="Gene3D" id="2.40.30.100">
    <property type="entry name" value="AF2212/PG0164-like"/>
    <property type="match status" value="1"/>
</dbReference>
<organism evidence="1">
    <name type="scientific">uncultured Segetibacter sp</name>
    <dbReference type="NCBI Taxonomy" id="481133"/>
    <lineage>
        <taxon>Bacteria</taxon>
        <taxon>Pseudomonadati</taxon>
        <taxon>Bacteroidota</taxon>
        <taxon>Chitinophagia</taxon>
        <taxon>Chitinophagales</taxon>
        <taxon>Chitinophagaceae</taxon>
        <taxon>Segetibacter</taxon>
        <taxon>environmental samples</taxon>
    </lineage>
</organism>
<accession>A0A6J4TQN4</accession>
<dbReference type="InterPro" id="IPR015018">
    <property type="entry name" value="DUF1905"/>
</dbReference>
<evidence type="ECO:0000313" key="1">
    <source>
        <dbReference type="EMBL" id="CAA9530052.1"/>
    </source>
</evidence>
<dbReference type="EMBL" id="CADCVN010001365">
    <property type="protein sequence ID" value="CAA9530052.1"/>
    <property type="molecule type" value="Genomic_DNA"/>
</dbReference>
<reference evidence="1" key="1">
    <citation type="submission" date="2020-02" db="EMBL/GenBank/DDBJ databases">
        <authorList>
            <person name="Meier V. D."/>
        </authorList>
    </citation>
    <scope>NUCLEOTIDE SEQUENCE</scope>
    <source>
        <strain evidence="1">AVDCRST_MAG96</strain>
    </source>
</reference>
<dbReference type="Pfam" id="PF08922">
    <property type="entry name" value="DUF1905"/>
    <property type="match status" value="1"/>
</dbReference>
<sequence>MTPAVYFSEELEQDKIKSTMIKFKTTILRSGNNTGIEVPENVLEELGSGKRPLVVVTLNNYVYRSAVAKMGDKFLISLSAENRKNANVKGGEELEIKLELDKAPRTVEVPTELQKALDKHETAKANFEKLAASKKKALVLSINEAKTDDTRSRRIEKAVQSLL</sequence>
<name>A0A6J4TQN4_9BACT</name>
<dbReference type="SUPFAM" id="SSF141694">
    <property type="entry name" value="AF2212/PG0164-like"/>
    <property type="match status" value="1"/>
</dbReference>
<dbReference type="Pfam" id="PF13376">
    <property type="entry name" value="OmdA"/>
    <property type="match status" value="1"/>
</dbReference>
<gene>
    <name evidence="1" type="ORF">AVDCRST_MAG96-3492</name>
</gene>
<dbReference type="InterPro" id="IPR037079">
    <property type="entry name" value="AF2212/PG0164-like_sf"/>
</dbReference>
<protein>
    <submittedName>
        <fullName evidence="1">Phosphate transport regulator (Distant homolog of PhoU)</fullName>
    </submittedName>
</protein>
<proteinExistence type="predicted"/>
<dbReference type="AlphaFoldDB" id="A0A6J4TQN4"/>